<gene>
    <name evidence="1" type="ORF">EB1_05080</name>
</gene>
<dbReference type="SUPFAM" id="SSF56925">
    <property type="entry name" value="OMPA-like"/>
    <property type="match status" value="1"/>
</dbReference>
<evidence type="ECO:0000313" key="1">
    <source>
        <dbReference type="EMBL" id="GEM50718.1"/>
    </source>
</evidence>
<keyword evidence="2" id="KW-1185">Reference proteome</keyword>
<protein>
    <recommendedName>
        <fullName evidence="3">Outer membrane protein beta-barrel domain-containing protein</fullName>
    </recommendedName>
</protein>
<evidence type="ECO:0008006" key="3">
    <source>
        <dbReference type="Google" id="ProtNLM"/>
    </source>
</evidence>
<comment type="caution">
    <text evidence="1">The sequence shown here is derived from an EMBL/GenBank/DDBJ whole genome shotgun (WGS) entry which is preliminary data.</text>
</comment>
<evidence type="ECO:0000313" key="2">
    <source>
        <dbReference type="Proteomes" id="UP000321245"/>
    </source>
</evidence>
<proteinExistence type="predicted"/>
<organism evidence="1 2">
    <name type="scientific">Empedobacter brevis NBRC 14943 = ATCC 43319</name>
    <dbReference type="NCBI Taxonomy" id="1218108"/>
    <lineage>
        <taxon>Bacteria</taxon>
        <taxon>Pseudomonadati</taxon>
        <taxon>Bacteroidota</taxon>
        <taxon>Flavobacteriia</taxon>
        <taxon>Flavobacteriales</taxon>
        <taxon>Weeksellaceae</taxon>
        <taxon>Empedobacter</taxon>
    </lineage>
</organism>
<dbReference type="STRING" id="1218108.GCA_000382425_00490"/>
<dbReference type="GeneID" id="84648766"/>
<name>A0A511NDZ0_9FLAO</name>
<dbReference type="AlphaFoldDB" id="A0A511NDZ0"/>
<dbReference type="RefSeq" id="WP_033422497.1">
    <property type="nucleotide sequence ID" value="NZ_BJXC01000002.1"/>
</dbReference>
<dbReference type="InterPro" id="IPR011250">
    <property type="entry name" value="OMP/PagP_B-barrel"/>
</dbReference>
<dbReference type="Proteomes" id="UP000321245">
    <property type="component" value="Unassembled WGS sequence"/>
</dbReference>
<reference evidence="1 2" key="1">
    <citation type="submission" date="2019-07" db="EMBL/GenBank/DDBJ databases">
        <title>Whole genome shotgun sequence of Empedobacter brevis NBRC 14943.</title>
        <authorList>
            <person name="Hosoyama A."/>
            <person name="Uohara A."/>
            <person name="Ohji S."/>
            <person name="Ichikawa N."/>
        </authorList>
    </citation>
    <scope>NUCLEOTIDE SEQUENCE [LARGE SCALE GENOMIC DNA]</scope>
    <source>
        <strain evidence="1 2">NBRC 14943</strain>
    </source>
</reference>
<sequence>MKHYVTLILTALPLLSYAQDKNVRMGIEYGYFNSSFQPASEGGSYLSGSFGYKINNDFWLNIDLLKITAKGTFEASPLFLNNKTTYTNTIIAPNFSKDWKLSDKFVLTPSLGGALIFERAMVPEIQTNGNQLNGISFSNQAETFNVGLYGNIALKYQLVDNLFIGANVKSYLPMNFEPDAFLAGASLEMRF</sequence>
<dbReference type="EMBL" id="BJXC01000002">
    <property type="protein sequence ID" value="GEM50718.1"/>
    <property type="molecule type" value="Genomic_DNA"/>
</dbReference>
<accession>A0A511NDZ0</accession>